<organism evidence="3 4">
    <name type="scientific">Vulcanimicrobium alpinum</name>
    <dbReference type="NCBI Taxonomy" id="3016050"/>
    <lineage>
        <taxon>Bacteria</taxon>
        <taxon>Bacillati</taxon>
        <taxon>Vulcanimicrobiota</taxon>
        <taxon>Vulcanimicrobiia</taxon>
        <taxon>Vulcanimicrobiales</taxon>
        <taxon>Vulcanimicrobiaceae</taxon>
        <taxon>Vulcanimicrobium</taxon>
    </lineage>
</organism>
<feature type="binding site" evidence="2">
    <location>
        <begin position="204"/>
        <end position="206"/>
    </location>
    <ligand>
        <name>substrate</name>
    </ligand>
</feature>
<feature type="binding site" evidence="2">
    <location>
        <position position="81"/>
    </location>
    <ligand>
        <name>substrate</name>
    </ligand>
</feature>
<dbReference type="AlphaFoldDB" id="A0AAN1XVQ6"/>
<sequence>MDPVATLLRPPRGVTLDPMRMPHHVAIIMDGNRRWARSRRLPAIEGHRRGIVALREVTRAASDWGIPMLTVYGFSTENWKRDSTEISLLLDLCVYFAQNELDELHRNNVRVQIIGRYEQLPSASRDALDRLVAKTTANSGLVLNLAVNYSARSELRDAVARMMADVQSGTLAPDAIEEDTIASYLTTAGMPDPDLLIRPGGESRLSNFLLYQVAYAELVLRETFWPDFSRDHFAEAIAEFQLRQRRFGGA</sequence>
<evidence type="ECO:0000256" key="1">
    <source>
        <dbReference type="ARBA" id="ARBA00022679"/>
    </source>
</evidence>
<dbReference type="NCBIfam" id="NF011405">
    <property type="entry name" value="PRK14830.1"/>
    <property type="match status" value="1"/>
</dbReference>
<dbReference type="EC" id="2.5.1.-" evidence="2"/>
<proteinExistence type="inferred from homology"/>
<evidence type="ECO:0000313" key="3">
    <source>
        <dbReference type="EMBL" id="BDE06274.1"/>
    </source>
</evidence>
<dbReference type="InterPro" id="IPR036424">
    <property type="entry name" value="UPP_synth-like_sf"/>
</dbReference>
<feature type="active site" description="Proton acceptor" evidence="2">
    <location>
        <position position="78"/>
    </location>
</feature>
<protein>
    <recommendedName>
        <fullName evidence="2">Isoprenyl transferase</fullName>
        <ecNumber evidence="2">2.5.1.-</ecNumber>
    </recommendedName>
</protein>
<gene>
    <name evidence="3" type="ORF">WPS_15500</name>
</gene>
<dbReference type="KEGG" id="vab:WPS_15500"/>
<reference evidence="3 4" key="1">
    <citation type="journal article" date="2022" name="ISME Commun">
        <title>Vulcanimicrobium alpinus gen. nov. sp. nov., the first cultivated representative of the candidate phylum 'Eremiobacterota', is a metabolically versatile aerobic anoxygenic phototroph.</title>
        <authorList>
            <person name="Yabe S."/>
            <person name="Muto K."/>
            <person name="Abe K."/>
            <person name="Yokota A."/>
            <person name="Staudigel H."/>
            <person name="Tebo B.M."/>
        </authorList>
    </citation>
    <scope>NUCLEOTIDE SEQUENCE [LARGE SCALE GENOMIC DNA]</scope>
    <source>
        <strain evidence="3 4">WC8-2</strain>
    </source>
</reference>
<dbReference type="EMBL" id="AP025523">
    <property type="protein sequence ID" value="BDE06274.1"/>
    <property type="molecule type" value="Genomic_DNA"/>
</dbReference>
<feature type="binding site" evidence="2">
    <location>
        <begin position="31"/>
        <end position="34"/>
    </location>
    <ligand>
        <name>substrate</name>
    </ligand>
</feature>
<comment type="function">
    <text evidence="2">Catalyzes the condensation of isopentenyl diphosphate (IPP) with allylic pyrophosphates generating different type of terpenoids.</text>
</comment>
<dbReference type="Pfam" id="PF01255">
    <property type="entry name" value="Prenyltransf"/>
    <property type="match status" value="1"/>
</dbReference>
<keyword evidence="2" id="KW-0460">Magnesium</keyword>
<keyword evidence="2" id="KW-0479">Metal-binding</keyword>
<comment type="similarity">
    <text evidence="2">Belongs to the UPP synthase family.</text>
</comment>
<dbReference type="GO" id="GO:0045547">
    <property type="term" value="F:ditrans,polycis-polyprenyl diphosphate synthase [(2E,6E)-farnesyl diphosphate specific] activity"/>
    <property type="evidence" value="ECO:0007669"/>
    <property type="project" value="TreeGrafter"/>
</dbReference>
<dbReference type="NCBIfam" id="TIGR00055">
    <property type="entry name" value="uppS"/>
    <property type="match status" value="1"/>
</dbReference>
<feature type="binding site" evidence="2">
    <location>
        <begin position="75"/>
        <end position="77"/>
    </location>
    <ligand>
        <name>substrate</name>
    </ligand>
</feature>
<feature type="binding site" evidence="2">
    <location>
        <position position="47"/>
    </location>
    <ligand>
        <name>substrate</name>
    </ligand>
</feature>
<feature type="binding site" evidence="2">
    <location>
        <position position="35"/>
    </location>
    <ligand>
        <name>substrate</name>
    </ligand>
</feature>
<accession>A0AAN1XVQ6</accession>
<dbReference type="FunFam" id="3.40.1180.10:FF:000001">
    <property type="entry name" value="(2E,6E)-farnesyl-diphosphate-specific ditrans,polycis-undecaprenyl-diphosphate synthase"/>
    <property type="match status" value="1"/>
</dbReference>
<dbReference type="PROSITE" id="PS01066">
    <property type="entry name" value="UPP_SYNTHASE"/>
    <property type="match status" value="1"/>
</dbReference>
<dbReference type="Proteomes" id="UP001317532">
    <property type="component" value="Chromosome"/>
</dbReference>
<feature type="binding site" evidence="2">
    <location>
        <position position="30"/>
    </location>
    <ligand>
        <name>Mg(2+)</name>
        <dbReference type="ChEBI" id="CHEBI:18420"/>
    </ligand>
</feature>
<feature type="binding site" evidence="2">
    <location>
        <position position="217"/>
    </location>
    <ligand>
        <name>Mg(2+)</name>
        <dbReference type="ChEBI" id="CHEBI:18420"/>
    </ligand>
</feature>
<comment type="caution">
    <text evidence="2">Lacks conserved residue(s) required for the propagation of feature annotation.</text>
</comment>
<comment type="cofactor">
    <cofactor evidence="2">
        <name>Mg(2+)</name>
        <dbReference type="ChEBI" id="CHEBI:18420"/>
    </cofactor>
    <text evidence="2">Binds 2 magnesium ions per subunit.</text>
</comment>
<dbReference type="GO" id="GO:0016094">
    <property type="term" value="P:polyprenol biosynthetic process"/>
    <property type="evidence" value="ECO:0007669"/>
    <property type="project" value="TreeGrafter"/>
</dbReference>
<comment type="subunit">
    <text evidence="2">Homodimer.</text>
</comment>
<dbReference type="SUPFAM" id="SSF64005">
    <property type="entry name" value="Undecaprenyl diphosphate synthase"/>
    <property type="match status" value="1"/>
</dbReference>
<dbReference type="CDD" id="cd00475">
    <property type="entry name" value="Cis_IPPS"/>
    <property type="match status" value="1"/>
</dbReference>
<dbReference type="PANTHER" id="PTHR10291:SF0">
    <property type="entry name" value="DEHYDRODOLICHYL DIPHOSPHATE SYNTHASE 2"/>
    <property type="match status" value="1"/>
</dbReference>
<keyword evidence="1 2" id="KW-0808">Transferase</keyword>
<evidence type="ECO:0000256" key="2">
    <source>
        <dbReference type="HAMAP-Rule" id="MF_01139"/>
    </source>
</evidence>
<feature type="active site" evidence="2">
    <location>
        <position position="30"/>
    </location>
</feature>
<dbReference type="InterPro" id="IPR001441">
    <property type="entry name" value="UPP_synth-like"/>
</dbReference>
<dbReference type="GO" id="GO:0000287">
    <property type="term" value="F:magnesium ion binding"/>
    <property type="evidence" value="ECO:0007669"/>
    <property type="project" value="UniProtKB-UniRule"/>
</dbReference>
<name>A0AAN1XVQ6_UNVUL</name>
<dbReference type="HAMAP" id="MF_01139">
    <property type="entry name" value="ISPT"/>
    <property type="match status" value="1"/>
</dbReference>
<dbReference type="InterPro" id="IPR018520">
    <property type="entry name" value="UPP_synth-like_CS"/>
</dbReference>
<evidence type="ECO:0000313" key="4">
    <source>
        <dbReference type="Proteomes" id="UP001317532"/>
    </source>
</evidence>
<dbReference type="Gene3D" id="3.40.1180.10">
    <property type="entry name" value="Decaprenyl diphosphate synthase-like"/>
    <property type="match status" value="1"/>
</dbReference>
<dbReference type="RefSeq" id="WP_317997245.1">
    <property type="nucleotide sequence ID" value="NZ_AP025523.1"/>
</dbReference>
<feature type="binding site" evidence="2">
    <location>
        <position position="198"/>
    </location>
    <ligand>
        <name>substrate</name>
    </ligand>
</feature>
<feature type="binding site" evidence="2">
    <location>
        <position position="79"/>
    </location>
    <ligand>
        <name>substrate</name>
    </ligand>
</feature>
<keyword evidence="4" id="KW-1185">Reference proteome</keyword>
<dbReference type="PANTHER" id="PTHR10291">
    <property type="entry name" value="DEHYDRODOLICHYL DIPHOSPHATE SYNTHASE FAMILY MEMBER"/>
    <property type="match status" value="1"/>
</dbReference>